<dbReference type="GO" id="GO:0016853">
    <property type="term" value="F:isomerase activity"/>
    <property type="evidence" value="ECO:0007669"/>
    <property type="project" value="UniProtKB-KW"/>
</dbReference>
<sequence>MKLGVSTYSLHRAFSSGELSLTGVIDYIASIGAEHVEIVPLGFSMIEDPSQIETIRDAAAANGLELSSYAIGANFADKSGAEFEDEIERVKREVDVCAALGIKRMRHDVASSKDLSIGNFLAQLPQLTQACQTIADYAAGFGITTSVENHGYFIQHSDRIQALVHSVGRDNFRTTLDVGNFLCADENPLTAVANNIGLASMVHVKDFYVRPANRNPGEGWFKSTGGQYLRGAIAGQGDIDIPGVLGIVKRSGYDGFISIEFEGMEECRNGTKIALDNVRRIWNEIV</sequence>
<dbReference type="PANTHER" id="PTHR12110:SF53">
    <property type="entry name" value="BLR5974 PROTEIN"/>
    <property type="match status" value="1"/>
</dbReference>
<accession>A0A2R5EXK3</accession>
<dbReference type="PANTHER" id="PTHR12110">
    <property type="entry name" value="HYDROXYPYRUVATE ISOMERASE"/>
    <property type="match status" value="1"/>
</dbReference>
<dbReference type="AlphaFoldDB" id="A0A2R5EXK3"/>
<dbReference type="SUPFAM" id="SSF51658">
    <property type="entry name" value="Xylose isomerase-like"/>
    <property type="match status" value="1"/>
</dbReference>
<dbReference type="InterPro" id="IPR013022">
    <property type="entry name" value="Xyl_isomerase-like_TIM-brl"/>
</dbReference>
<dbReference type="Pfam" id="PF01261">
    <property type="entry name" value="AP_endonuc_2"/>
    <property type="match status" value="1"/>
</dbReference>
<keyword evidence="2" id="KW-0413">Isomerase</keyword>
<feature type="domain" description="Xylose isomerase-like TIM barrel" evidence="1">
    <location>
        <begin position="25"/>
        <end position="274"/>
    </location>
</feature>
<comment type="caution">
    <text evidence="2">The sequence shown here is derived from an EMBL/GenBank/DDBJ whole genome shotgun (WGS) entry which is preliminary data.</text>
</comment>
<evidence type="ECO:0000259" key="1">
    <source>
        <dbReference type="Pfam" id="PF01261"/>
    </source>
</evidence>
<proteinExistence type="predicted"/>
<evidence type="ECO:0000313" key="3">
    <source>
        <dbReference type="Proteomes" id="UP000245202"/>
    </source>
</evidence>
<reference evidence="2 3" key="1">
    <citation type="submission" date="2017-08" db="EMBL/GenBank/DDBJ databases">
        <title>Substantial Increase in Enzyme Production by Combined Drug-Resistance Mutations in Paenibacillus agaridevorans.</title>
        <authorList>
            <person name="Tanaka Y."/>
            <person name="Funane K."/>
            <person name="Hosaka T."/>
            <person name="Shiwa Y."/>
            <person name="Fujita N."/>
            <person name="Miyazaki T."/>
            <person name="Yoshikawa H."/>
            <person name="Murakami K."/>
            <person name="Kasahara K."/>
            <person name="Inaoka T."/>
            <person name="Hiraga Y."/>
            <person name="Ochi K."/>
        </authorList>
    </citation>
    <scope>NUCLEOTIDE SEQUENCE [LARGE SCALE GENOMIC DNA]</scope>
    <source>
        <strain evidence="2 3">T-3040</strain>
    </source>
</reference>
<dbReference type="InterPro" id="IPR036237">
    <property type="entry name" value="Xyl_isomerase-like_sf"/>
</dbReference>
<dbReference type="RefSeq" id="WP_108994431.1">
    <property type="nucleotide sequence ID" value="NZ_BDQX01000281.1"/>
</dbReference>
<dbReference type="Proteomes" id="UP000245202">
    <property type="component" value="Unassembled WGS sequence"/>
</dbReference>
<name>A0A2R5EXK3_9BACL</name>
<gene>
    <name evidence="2" type="ORF">PAT3040_04457</name>
</gene>
<evidence type="ECO:0000313" key="2">
    <source>
        <dbReference type="EMBL" id="GBG09788.1"/>
    </source>
</evidence>
<dbReference type="Gene3D" id="3.20.20.150">
    <property type="entry name" value="Divalent-metal-dependent TIM barrel enzymes"/>
    <property type="match status" value="1"/>
</dbReference>
<organism evidence="2 3">
    <name type="scientific">Paenibacillus agaridevorans</name>
    <dbReference type="NCBI Taxonomy" id="171404"/>
    <lineage>
        <taxon>Bacteria</taxon>
        <taxon>Bacillati</taxon>
        <taxon>Bacillota</taxon>
        <taxon>Bacilli</taxon>
        <taxon>Bacillales</taxon>
        <taxon>Paenibacillaceae</taxon>
        <taxon>Paenibacillus</taxon>
    </lineage>
</organism>
<protein>
    <submittedName>
        <fullName evidence="2">Sugar phosphate isomerase</fullName>
    </submittedName>
</protein>
<keyword evidence="3" id="KW-1185">Reference proteome</keyword>
<dbReference type="InterPro" id="IPR050312">
    <property type="entry name" value="IolE/XylAMocC-like"/>
</dbReference>
<dbReference type="EMBL" id="BDQX01000281">
    <property type="protein sequence ID" value="GBG09788.1"/>
    <property type="molecule type" value="Genomic_DNA"/>
</dbReference>